<dbReference type="Proteomes" id="UP000467379">
    <property type="component" value="Chromosome"/>
</dbReference>
<evidence type="ECO:0000313" key="6">
    <source>
        <dbReference type="EMBL" id="ORA34071.1"/>
    </source>
</evidence>
<comment type="cofactor">
    <cofactor evidence="1">
        <name>FAD</name>
        <dbReference type="ChEBI" id="CHEBI:57692"/>
    </cofactor>
</comment>
<dbReference type="GO" id="GO:0071949">
    <property type="term" value="F:FAD binding"/>
    <property type="evidence" value="ECO:0007669"/>
    <property type="project" value="InterPro"/>
</dbReference>
<reference evidence="5" key="3">
    <citation type="submission" date="2020-02" db="EMBL/GenBank/DDBJ databases">
        <authorList>
            <person name="Matsumoto Y."/>
            <person name="Motooka D."/>
            <person name="Nakamura S."/>
        </authorList>
    </citation>
    <scope>NUCLEOTIDE SEQUENCE</scope>
    <source>
        <strain evidence="5">JCM 12687</strain>
    </source>
</reference>
<organism evidence="6 7">
    <name type="scientific">Mycobacterium branderi</name>
    <dbReference type="NCBI Taxonomy" id="43348"/>
    <lineage>
        <taxon>Bacteria</taxon>
        <taxon>Bacillati</taxon>
        <taxon>Actinomycetota</taxon>
        <taxon>Actinomycetes</taxon>
        <taxon>Mycobacteriales</taxon>
        <taxon>Mycobacteriaceae</taxon>
        <taxon>Mycobacterium</taxon>
    </lineage>
</organism>
<keyword evidence="2" id="KW-0285">Flavoprotein</keyword>
<reference evidence="5 8" key="2">
    <citation type="journal article" date="2019" name="Emerg. Microbes Infect.">
        <title>Comprehensive subspecies identification of 175 nontuberculous mycobacteria species based on 7547 genomic profiles.</title>
        <authorList>
            <person name="Matsumoto Y."/>
            <person name="Kinjo T."/>
            <person name="Motooka D."/>
            <person name="Nabeya D."/>
            <person name="Jung N."/>
            <person name="Uechi K."/>
            <person name="Horii T."/>
            <person name="Iida T."/>
            <person name="Fujita J."/>
            <person name="Nakamura S."/>
        </authorList>
    </citation>
    <scope>NUCLEOTIDE SEQUENCE [LARGE SCALE GENOMIC DNA]</scope>
    <source>
        <strain evidence="5 8">JCM 12687</strain>
    </source>
</reference>
<dbReference type="PRINTS" id="PR00420">
    <property type="entry name" value="RNGMNOXGNASE"/>
</dbReference>
<dbReference type="InterPro" id="IPR002938">
    <property type="entry name" value="FAD-bd"/>
</dbReference>
<evidence type="ECO:0000259" key="4">
    <source>
        <dbReference type="Pfam" id="PF01494"/>
    </source>
</evidence>
<keyword evidence="5" id="KW-0560">Oxidoreductase</keyword>
<evidence type="ECO:0000256" key="2">
    <source>
        <dbReference type="ARBA" id="ARBA00022630"/>
    </source>
</evidence>
<reference evidence="6 7" key="1">
    <citation type="submission" date="2016-12" db="EMBL/GenBank/DDBJ databases">
        <title>The new phylogeny of genus Mycobacterium.</title>
        <authorList>
            <person name="Tortoli E."/>
            <person name="Trovato A."/>
            <person name="Cirillo D.M."/>
        </authorList>
    </citation>
    <scope>NUCLEOTIDE SEQUENCE [LARGE SCALE GENOMIC DNA]</scope>
    <source>
        <strain evidence="6 7">DSM 44624</strain>
    </source>
</reference>
<dbReference type="Gene3D" id="3.30.9.10">
    <property type="entry name" value="D-Amino Acid Oxidase, subunit A, domain 2"/>
    <property type="match status" value="1"/>
</dbReference>
<feature type="domain" description="FAD-binding" evidence="4">
    <location>
        <begin position="6"/>
        <end position="355"/>
    </location>
</feature>
<dbReference type="Gene3D" id="3.50.50.60">
    <property type="entry name" value="FAD/NAD(P)-binding domain"/>
    <property type="match status" value="1"/>
</dbReference>
<accession>A0A7I7W9W1</accession>
<evidence type="ECO:0000313" key="5">
    <source>
        <dbReference type="EMBL" id="BBZ13361.1"/>
    </source>
</evidence>
<dbReference type="GO" id="GO:0016709">
    <property type="term" value="F:oxidoreductase activity, acting on paired donors, with incorporation or reduction of molecular oxygen, NAD(P)H as one donor, and incorporation of one atom of oxygen"/>
    <property type="evidence" value="ECO:0007669"/>
    <property type="project" value="UniProtKB-ARBA"/>
</dbReference>
<evidence type="ECO:0000256" key="1">
    <source>
        <dbReference type="ARBA" id="ARBA00001974"/>
    </source>
</evidence>
<dbReference type="EMBL" id="MVHM01000016">
    <property type="protein sequence ID" value="ORA34071.1"/>
    <property type="molecule type" value="Genomic_DNA"/>
</dbReference>
<dbReference type="RefSeq" id="WP_083133304.1">
    <property type="nucleotide sequence ID" value="NZ_AP022606.1"/>
</dbReference>
<dbReference type="InterPro" id="IPR050641">
    <property type="entry name" value="RIFMO-like"/>
</dbReference>
<evidence type="ECO:0000256" key="3">
    <source>
        <dbReference type="ARBA" id="ARBA00022827"/>
    </source>
</evidence>
<evidence type="ECO:0000313" key="8">
    <source>
        <dbReference type="Proteomes" id="UP000467379"/>
    </source>
</evidence>
<proteinExistence type="predicted"/>
<evidence type="ECO:0000313" key="7">
    <source>
        <dbReference type="Proteomes" id="UP000192441"/>
    </source>
</evidence>
<dbReference type="OrthoDB" id="8670884at2"/>
<keyword evidence="5" id="KW-0503">Monooxygenase</keyword>
<sequence length="533" mass="57346">MDVTRVPVLIVGAGAAGLTTSALLAKHGVPSLLVEKRREVFIYPKARNLSFRSLEILRGLGLADQVHAVADGVSDMIAKPALNSTEQWQAMDVDAIFAPFDGLSPEPSGQYCPQSEFEPMLLAHIRGNGSQVRYGTELCSFEQNDSGVTVVVRDRDSGASETVRADYLVAADGVHSPIRDALGVPTSGYGALPIYVVFIYFRGPWRRFVPQLGDGDAVQVRNADVEGIFLPVRDDFGMFITTYFPDKGETAAQFTADRCREMLTKAIGEQIDIEVVDVASWQPYERVADQFQSGRVFLVGDSAHTMPPFKAGGANTAMQSAHNLAWKLAAVLDGTADPALLATYHAERHPVGRFNARQSLTGPALAFLKLDDSRPQIPPEEEAPMFALLLGYQYRSTAVVSDEPAYSDIALVDELRGQPGTRVPHAWVVDAGKRVSTLDLLGPGFTLLTGDDGASWSDAATSASKALGVPISLRRIGTGVDVDGTWSAATGLASDGALLVRPDDFVAWRADALPQSPEDDLSQVMCQILGRTQ</sequence>
<gene>
    <name evidence="6" type="ORF">BST20_20835</name>
    <name evidence="5" type="ORF">MBRA_35560</name>
</gene>
<dbReference type="AlphaFoldDB" id="A0A7I7W9W1"/>
<keyword evidence="3" id="KW-0274">FAD</keyword>
<dbReference type="Proteomes" id="UP000192441">
    <property type="component" value="Unassembled WGS sequence"/>
</dbReference>
<protein>
    <submittedName>
        <fullName evidence="5">FAD-binding monooxygenase</fullName>
    </submittedName>
    <submittedName>
        <fullName evidence="6">FAD-binding protein</fullName>
    </submittedName>
</protein>
<dbReference type="SUPFAM" id="SSF51905">
    <property type="entry name" value="FAD/NAD(P)-binding domain"/>
    <property type="match status" value="1"/>
</dbReference>
<name>A0A7I7W9W1_9MYCO</name>
<dbReference type="PANTHER" id="PTHR43004:SF19">
    <property type="entry name" value="BINDING MONOOXYGENASE, PUTATIVE (JCVI)-RELATED"/>
    <property type="match status" value="1"/>
</dbReference>
<dbReference type="InterPro" id="IPR036188">
    <property type="entry name" value="FAD/NAD-bd_sf"/>
</dbReference>
<keyword evidence="8" id="KW-1185">Reference proteome</keyword>
<dbReference type="PANTHER" id="PTHR43004">
    <property type="entry name" value="TRK SYSTEM POTASSIUM UPTAKE PROTEIN"/>
    <property type="match status" value="1"/>
</dbReference>
<dbReference type="Pfam" id="PF01494">
    <property type="entry name" value="FAD_binding_3"/>
    <property type="match status" value="1"/>
</dbReference>
<dbReference type="Gene3D" id="3.40.30.120">
    <property type="match status" value="1"/>
</dbReference>
<dbReference type="Pfam" id="PF21274">
    <property type="entry name" value="Rng_hyd_C"/>
    <property type="match status" value="1"/>
</dbReference>
<dbReference type="EMBL" id="AP022606">
    <property type="protein sequence ID" value="BBZ13361.1"/>
    <property type="molecule type" value="Genomic_DNA"/>
</dbReference>